<evidence type="ECO:0000313" key="4">
    <source>
        <dbReference type="Proteomes" id="UP000316545"/>
    </source>
</evidence>
<dbReference type="PANTHER" id="PTHR43796:SF2">
    <property type="entry name" value="CARBOXYNORSPERMIDINE SYNTHASE"/>
    <property type="match status" value="1"/>
</dbReference>
<dbReference type="RefSeq" id="WP_145617641.1">
    <property type="nucleotide sequence ID" value="NZ_JAYNFR010000038.1"/>
</dbReference>
<dbReference type="AlphaFoldDB" id="A0A560FY43"/>
<reference evidence="3 4" key="1">
    <citation type="submission" date="2019-06" db="EMBL/GenBank/DDBJ databases">
        <title>Genomic Encyclopedia of Type Strains, Phase IV (KMG-V): Genome sequencing to study the core and pangenomes of soil and plant-associated prokaryotes.</title>
        <authorList>
            <person name="Whitman W."/>
        </authorList>
    </citation>
    <scope>NUCLEOTIDE SEQUENCE [LARGE SCALE GENOMIC DNA]</scope>
    <source>
        <strain evidence="3 4">BR 11865</strain>
    </source>
</reference>
<dbReference type="InterPro" id="IPR025311">
    <property type="entry name" value="DUF4166"/>
</dbReference>
<protein>
    <submittedName>
        <fullName evidence="3">Saccharopine dehydrogenase-like protein</fullName>
    </submittedName>
</protein>
<evidence type="ECO:0000259" key="2">
    <source>
        <dbReference type="Pfam" id="PF13761"/>
    </source>
</evidence>
<dbReference type="InterPro" id="IPR036291">
    <property type="entry name" value="NAD(P)-bd_dom_sf"/>
</dbReference>
<organism evidence="3 4">
    <name type="scientific">Nitrospirillum amazonense</name>
    <dbReference type="NCBI Taxonomy" id="28077"/>
    <lineage>
        <taxon>Bacteria</taxon>
        <taxon>Pseudomonadati</taxon>
        <taxon>Pseudomonadota</taxon>
        <taxon>Alphaproteobacteria</taxon>
        <taxon>Rhodospirillales</taxon>
        <taxon>Azospirillaceae</taxon>
        <taxon>Nitrospirillum</taxon>
    </lineage>
</organism>
<accession>A0A560FY43</accession>
<dbReference type="Pfam" id="PF13761">
    <property type="entry name" value="DUF4166"/>
    <property type="match status" value="1"/>
</dbReference>
<dbReference type="SUPFAM" id="SSF51735">
    <property type="entry name" value="NAD(P)-binding Rossmann-fold domains"/>
    <property type="match status" value="1"/>
</dbReference>
<name>A0A560FY43_9PROT</name>
<comment type="caution">
    <text evidence="3">The sequence shown here is derived from an EMBL/GenBank/DDBJ whole genome shotgun (WGS) entry which is preliminary data.</text>
</comment>
<evidence type="ECO:0000313" key="3">
    <source>
        <dbReference type="EMBL" id="TWB26410.1"/>
    </source>
</evidence>
<dbReference type="Proteomes" id="UP000316545">
    <property type="component" value="Unassembled WGS sequence"/>
</dbReference>
<dbReference type="EMBL" id="VITO01000008">
    <property type="protein sequence ID" value="TWB26410.1"/>
    <property type="molecule type" value="Genomic_DNA"/>
</dbReference>
<sequence>MSKPDLRVLIIGGYGTFGGRIATLLADEPGLTLVIAGRSAGKAAAFCAALARARCATRLSALAFDRDGDLTPQLSAAAPDLVIDATGPFQVYGDAPYRVVQACLDLGLPYLDLADGADFVMGIQAFDGAARAGGVPVLSGVSSFPVLTAAAARHLTQGWTAVTGLMAGVAPSPYAVVGANVLRAIASYAGRPVPLMRDGAWTQGQAMTEVRRRTIAPPGILPLRNTRFALVEVPDLRVLPPLWPGLRDIWVGAGTRPESVHRIMTTLAWLVRLRILPSLLPLAPLFHWGAGILRWGEHRGGMVVEVTGRDAEGQSASRSWHMVAEGDDGPYIPAMPAAALVRRWLAGSPPPAGARAAVTDLDLADYQPLFAPREIHTGVRDGPRPEAPLFAQVMGREAWDRQPAAWRALHTLPTDGPGVWRGRAAVTRGRSPLARLAALLVGFPPSGTDVPVTVTLSRTAEDGELWARDFAGRRFASRQSRGQGRNEHLVVESFGPAAFAMALVAGADGVTLALRRWTLFGLPLPLWLAPRSDATETVAPTPGGDRFHFDVRLSHPLAGLIVHYRGWLDRGWLGPG</sequence>
<feature type="domain" description="Saccharopine dehydrogenase NADP binding" evidence="1">
    <location>
        <begin position="8"/>
        <end position="114"/>
    </location>
</feature>
<feature type="domain" description="DUF4166" evidence="2">
    <location>
        <begin position="406"/>
        <end position="568"/>
    </location>
</feature>
<dbReference type="PANTHER" id="PTHR43796">
    <property type="entry name" value="CARBOXYNORSPERMIDINE SYNTHASE"/>
    <property type="match status" value="1"/>
</dbReference>
<proteinExistence type="predicted"/>
<dbReference type="Pfam" id="PF03435">
    <property type="entry name" value="Sacchrp_dh_NADP"/>
    <property type="match status" value="1"/>
</dbReference>
<dbReference type="InterPro" id="IPR005097">
    <property type="entry name" value="Sacchrp_dh_NADP-bd"/>
</dbReference>
<keyword evidence="4" id="KW-1185">Reference proteome</keyword>
<gene>
    <name evidence="3" type="ORF">FBZ88_108175</name>
</gene>
<evidence type="ECO:0000259" key="1">
    <source>
        <dbReference type="Pfam" id="PF03435"/>
    </source>
</evidence>
<dbReference type="Gene3D" id="3.40.50.720">
    <property type="entry name" value="NAD(P)-binding Rossmann-like Domain"/>
    <property type="match status" value="1"/>
</dbReference>